<dbReference type="KEGG" id="sals:SLNWT_3249"/>
<dbReference type="PANTHER" id="PTHR46268:SF6">
    <property type="entry name" value="UNIVERSAL STRESS PROTEIN UP12"/>
    <property type="match status" value="1"/>
</dbReference>
<organism evidence="3 4">
    <name type="scientific">Streptomyces albus (strain ATCC 21838 / DSM 41398 / FERM P-419 / JCM 4703 / NBRC 107858)</name>
    <dbReference type="NCBI Taxonomy" id="1081613"/>
    <lineage>
        <taxon>Bacteria</taxon>
        <taxon>Bacillati</taxon>
        <taxon>Actinomycetota</taxon>
        <taxon>Actinomycetes</taxon>
        <taxon>Kitasatosporales</taxon>
        <taxon>Streptomycetaceae</taxon>
        <taxon>Streptomyces</taxon>
    </lineage>
</organism>
<keyword evidence="4" id="KW-1185">Reference proteome</keyword>
<evidence type="ECO:0000256" key="1">
    <source>
        <dbReference type="ARBA" id="ARBA00008791"/>
    </source>
</evidence>
<evidence type="ECO:0000313" key="4">
    <source>
        <dbReference type="Proteomes" id="UP000031523"/>
    </source>
</evidence>
<sequence length="293" mass="31260">MTRHVAAGIDGSAESTAAAQWAAREAAVREVPLLLVHVEEWPYTPELPLPYADAAAAEGEKLLHDESEHARKSHPGLEVLTRHVRGGAAEKLTAAAQEAELTALGSRGFGRALGYLLGSVSLTVVGAARQPVVLVRALEEQPRSQEGALLVGVDLQHPSEGLLAFAFAQADRRGLPLRVLHAWTLPVSYGQAAIVDPGIGTELTHQLHHELSARLKPWRERYAGVECEARVVLGSAAYQMTEESSGAELVMVGRRPRRAPFGPRVGHVVQALVHHSPAPVAVVPLDEEAGTDA</sequence>
<dbReference type="InterPro" id="IPR014729">
    <property type="entry name" value="Rossmann-like_a/b/a_fold"/>
</dbReference>
<protein>
    <submittedName>
        <fullName evidence="3">Stress-inducible protein</fullName>
    </submittedName>
</protein>
<reference evidence="3 4" key="1">
    <citation type="submission" date="2015-01" db="EMBL/GenBank/DDBJ databases">
        <title>Enhanced salinomycin production by adjusting the supply of polyketide extender units in Streptomyce albus DSM 41398.</title>
        <authorList>
            <person name="Lu C."/>
        </authorList>
    </citation>
    <scope>NUCLEOTIDE SEQUENCE [LARGE SCALE GENOMIC DNA]</scope>
    <source>
        <strain evidence="4">ATCC 21838 / DSM 41398 / FERM P-419 / JCM 4703 / NBRC 107858</strain>
    </source>
</reference>
<dbReference type="InterPro" id="IPR006015">
    <property type="entry name" value="Universal_stress_UspA"/>
</dbReference>
<feature type="domain" description="UspA" evidence="2">
    <location>
        <begin position="149"/>
        <end position="284"/>
    </location>
</feature>
<name>A0A0B5EWN3_STRA4</name>
<proteinExistence type="inferred from homology"/>
<accession>A0A0B5EWN3</accession>
<dbReference type="Gene3D" id="3.40.50.620">
    <property type="entry name" value="HUPs"/>
    <property type="match status" value="2"/>
</dbReference>
<dbReference type="Proteomes" id="UP000031523">
    <property type="component" value="Chromosome"/>
</dbReference>
<feature type="domain" description="UspA" evidence="2">
    <location>
        <begin position="1"/>
        <end position="136"/>
    </location>
</feature>
<dbReference type="SUPFAM" id="SSF52402">
    <property type="entry name" value="Adenine nucleotide alpha hydrolases-like"/>
    <property type="match status" value="2"/>
</dbReference>
<dbReference type="PANTHER" id="PTHR46268">
    <property type="entry name" value="STRESS RESPONSE PROTEIN NHAX"/>
    <property type="match status" value="1"/>
</dbReference>
<dbReference type="AlphaFoldDB" id="A0A0B5EWN3"/>
<dbReference type="Pfam" id="PF00582">
    <property type="entry name" value="Usp"/>
    <property type="match status" value="2"/>
</dbReference>
<evidence type="ECO:0000259" key="2">
    <source>
        <dbReference type="Pfam" id="PF00582"/>
    </source>
</evidence>
<evidence type="ECO:0000313" key="3">
    <source>
        <dbReference type="EMBL" id="AJE83625.1"/>
    </source>
</evidence>
<gene>
    <name evidence="3" type="ORF">SLNWT_3249</name>
</gene>
<dbReference type="EMBL" id="CP010519">
    <property type="protein sequence ID" value="AJE83625.1"/>
    <property type="molecule type" value="Genomic_DNA"/>
</dbReference>
<comment type="similarity">
    <text evidence="1">Belongs to the universal stress protein A family.</text>
</comment>
<dbReference type="InterPro" id="IPR006016">
    <property type="entry name" value="UspA"/>
</dbReference>
<dbReference type="PRINTS" id="PR01438">
    <property type="entry name" value="UNVRSLSTRESS"/>
</dbReference>